<dbReference type="OrthoDB" id="581105at2"/>
<dbReference type="InterPro" id="IPR027417">
    <property type="entry name" value="P-loop_NTPase"/>
</dbReference>
<evidence type="ECO:0000256" key="1">
    <source>
        <dbReference type="ARBA" id="ARBA00005820"/>
    </source>
</evidence>
<dbReference type="Proteomes" id="UP000295217">
    <property type="component" value="Unassembled WGS sequence"/>
</dbReference>
<keyword evidence="9" id="KW-1185">Reference proteome</keyword>
<evidence type="ECO:0000256" key="3">
    <source>
        <dbReference type="ARBA" id="ARBA00023125"/>
    </source>
</evidence>
<name>A0A4R5A5C7_9ACTN</name>
<dbReference type="Gene3D" id="1.10.10.10">
    <property type="entry name" value="Winged helix-like DNA-binding domain superfamily/Winged helix DNA-binding domain"/>
    <property type="match status" value="1"/>
</dbReference>
<keyword evidence="4" id="KW-0804">Transcription</keyword>
<accession>A0A4R5A5C7</accession>
<dbReference type="InterPro" id="IPR019734">
    <property type="entry name" value="TPR_rpt"/>
</dbReference>
<evidence type="ECO:0000256" key="2">
    <source>
        <dbReference type="ARBA" id="ARBA00023015"/>
    </source>
</evidence>
<evidence type="ECO:0000256" key="6">
    <source>
        <dbReference type="SAM" id="MobiDB-lite"/>
    </source>
</evidence>
<dbReference type="GO" id="GO:0043531">
    <property type="term" value="F:ADP binding"/>
    <property type="evidence" value="ECO:0007669"/>
    <property type="project" value="InterPro"/>
</dbReference>
<dbReference type="Pfam" id="PF00931">
    <property type="entry name" value="NB-ARC"/>
    <property type="match status" value="1"/>
</dbReference>
<dbReference type="PROSITE" id="PS51755">
    <property type="entry name" value="OMPR_PHOB"/>
    <property type="match status" value="1"/>
</dbReference>
<dbReference type="InterPro" id="IPR016032">
    <property type="entry name" value="Sig_transdc_resp-reg_C-effctor"/>
</dbReference>
<evidence type="ECO:0000259" key="7">
    <source>
        <dbReference type="PROSITE" id="PS51755"/>
    </source>
</evidence>
<keyword evidence="2" id="KW-0805">Transcription regulation</keyword>
<dbReference type="Pfam" id="PF00486">
    <property type="entry name" value="Trans_reg_C"/>
    <property type="match status" value="1"/>
</dbReference>
<dbReference type="InterPro" id="IPR005158">
    <property type="entry name" value="BTAD"/>
</dbReference>
<organism evidence="8 9">
    <name type="scientific">Jiangella aurantiaca</name>
    <dbReference type="NCBI Taxonomy" id="2530373"/>
    <lineage>
        <taxon>Bacteria</taxon>
        <taxon>Bacillati</taxon>
        <taxon>Actinomycetota</taxon>
        <taxon>Actinomycetes</taxon>
        <taxon>Jiangellales</taxon>
        <taxon>Jiangellaceae</taxon>
        <taxon>Jiangella</taxon>
    </lineage>
</organism>
<feature type="DNA-binding region" description="OmpR/PhoB-type" evidence="5">
    <location>
        <begin position="1"/>
        <end position="90"/>
    </location>
</feature>
<protein>
    <submittedName>
        <fullName evidence="8">Tetratricopeptide repeat protein</fullName>
    </submittedName>
</protein>
<evidence type="ECO:0000256" key="4">
    <source>
        <dbReference type="ARBA" id="ARBA00023163"/>
    </source>
</evidence>
<evidence type="ECO:0000313" key="9">
    <source>
        <dbReference type="Proteomes" id="UP000295217"/>
    </source>
</evidence>
<dbReference type="Pfam" id="PF03704">
    <property type="entry name" value="BTAD"/>
    <property type="match status" value="1"/>
</dbReference>
<feature type="domain" description="OmpR/PhoB-type" evidence="7">
    <location>
        <begin position="1"/>
        <end position="90"/>
    </location>
</feature>
<dbReference type="GO" id="GO:0003677">
    <property type="term" value="F:DNA binding"/>
    <property type="evidence" value="ECO:0007669"/>
    <property type="project" value="UniProtKB-UniRule"/>
</dbReference>
<sequence length="944" mass="101341">MRFGVLGPLAVHDDHGTAVPVTSAKQRQLLAVLLTRRNTRVSADTLLEALWDGRPPRSARANLQSYVHRLRRLLGESRIVHHRSGYQLEVRPGEADDEEFQRLAADGRDALAAGDVAQAAELFHNAVALWRGPSAYADVPESGTVDLEAARLGELRLAVVELRFEADLERGRHDLLVAELTSLVAANPLRQRLYRQLMLALHRSGRTADALDVYHRARAALVEELGLEPGPELRELERAILTEDPALAPPPPRDPAGTSPASTRPAELPPADPAFTGRRDEVRRVTAWLTEGGNRPAVVAVSGPGGVGKSALALRAAHVAAAQFPDGQLYVNLRGATPGVRPLRPHDVLVRLLSALGVEERYVPADPSAAATLFRATVAGRRLLIVLDDADSAAQVRPLLPGPDAGPALLVTSRRVLATFAGARQLALGTLPPDEAVDLLAALAGAARVAAEPEVAAEVVALCGLLPLAVRVAGARLLSRPDWTLASLRDRLDDAQHRLDELEHDDLAVRASCDVAYAALPDAPAEVFTGLGLAGFADFTVHTAAALAGRPLASTRRALDQLVEAQLLIAAPGDRFMLHDLVRLYARERAERTLTPSARDDAIRRALHHYLATARHASRMSVAWSDRHAAIGPETTEPGRAAADLPDGPAISAWVRAESDNIAAAAIHAAALDGDGPAILAGLAAAMAHPLRSQDRWADLVAIGQLALATLGDSGQARWRSKIHQSLSDGYFMLNRLAEAHQHGLEAVRAAHEGGDRHSEADARSALGFVLHHLDRTDEAFVQYRRALQLQREIADAKGQAVTLTRLGVSHHLSGRLDEAVACQQRALQLDNSPHLTGIALFRLGDAHLDAGRPERALDCLEPAIEAFQACGSSVDEALARWLHGDILRLLGRDGDARHSWSRSTDLLREMRSLTSDEAGDLLGAPVPRMPAVLRRGRDARHPA</sequence>
<dbReference type="SUPFAM" id="SSF52540">
    <property type="entry name" value="P-loop containing nucleoside triphosphate hydrolases"/>
    <property type="match status" value="1"/>
</dbReference>
<evidence type="ECO:0000313" key="8">
    <source>
        <dbReference type="EMBL" id="TDD67183.1"/>
    </source>
</evidence>
<feature type="region of interest" description="Disordered" evidence="6">
    <location>
        <begin position="244"/>
        <end position="279"/>
    </location>
</feature>
<dbReference type="SMART" id="SM00028">
    <property type="entry name" value="TPR"/>
    <property type="match status" value="3"/>
</dbReference>
<dbReference type="RefSeq" id="WP_132104862.1">
    <property type="nucleotide sequence ID" value="NZ_SMLB01000031.1"/>
</dbReference>
<dbReference type="Gene3D" id="3.40.50.300">
    <property type="entry name" value="P-loop containing nucleotide triphosphate hydrolases"/>
    <property type="match status" value="1"/>
</dbReference>
<proteinExistence type="inferred from homology"/>
<dbReference type="PRINTS" id="PR00364">
    <property type="entry name" value="DISEASERSIST"/>
</dbReference>
<dbReference type="Pfam" id="PF13424">
    <property type="entry name" value="TPR_12"/>
    <property type="match status" value="1"/>
</dbReference>
<comment type="caution">
    <text evidence="8">The sequence shown here is derived from an EMBL/GenBank/DDBJ whole genome shotgun (WGS) entry which is preliminary data.</text>
</comment>
<dbReference type="GO" id="GO:0000160">
    <property type="term" value="P:phosphorelay signal transduction system"/>
    <property type="evidence" value="ECO:0007669"/>
    <property type="project" value="InterPro"/>
</dbReference>
<dbReference type="Gene3D" id="1.25.40.10">
    <property type="entry name" value="Tetratricopeptide repeat domain"/>
    <property type="match status" value="2"/>
</dbReference>
<dbReference type="AlphaFoldDB" id="A0A4R5A5C7"/>
<dbReference type="InterPro" id="IPR003593">
    <property type="entry name" value="AAA+_ATPase"/>
</dbReference>
<dbReference type="SUPFAM" id="SSF48452">
    <property type="entry name" value="TPR-like"/>
    <property type="match status" value="2"/>
</dbReference>
<dbReference type="CDD" id="cd15831">
    <property type="entry name" value="BTAD"/>
    <property type="match status" value="1"/>
</dbReference>
<dbReference type="EMBL" id="SMLB01000031">
    <property type="protein sequence ID" value="TDD67183.1"/>
    <property type="molecule type" value="Genomic_DNA"/>
</dbReference>
<dbReference type="InterPro" id="IPR036388">
    <property type="entry name" value="WH-like_DNA-bd_sf"/>
</dbReference>
<dbReference type="SMART" id="SM00382">
    <property type="entry name" value="AAA"/>
    <property type="match status" value="1"/>
</dbReference>
<dbReference type="SMART" id="SM00862">
    <property type="entry name" value="Trans_reg_C"/>
    <property type="match status" value="1"/>
</dbReference>
<dbReference type="GO" id="GO:0006355">
    <property type="term" value="P:regulation of DNA-templated transcription"/>
    <property type="evidence" value="ECO:0007669"/>
    <property type="project" value="InterPro"/>
</dbReference>
<dbReference type="SMART" id="SM01043">
    <property type="entry name" value="BTAD"/>
    <property type="match status" value="1"/>
</dbReference>
<comment type="similarity">
    <text evidence="1">Belongs to the AfsR/DnrI/RedD regulatory family.</text>
</comment>
<gene>
    <name evidence="8" type="ORF">E1262_19805</name>
</gene>
<dbReference type="InterPro" id="IPR051677">
    <property type="entry name" value="AfsR-DnrI-RedD_regulator"/>
</dbReference>
<dbReference type="InterPro" id="IPR011990">
    <property type="entry name" value="TPR-like_helical_dom_sf"/>
</dbReference>
<reference evidence="8 9" key="1">
    <citation type="submission" date="2019-02" db="EMBL/GenBank/DDBJ databases">
        <title>Draft genome sequences of novel Actinobacteria.</title>
        <authorList>
            <person name="Sahin N."/>
            <person name="Ay H."/>
            <person name="Saygin H."/>
        </authorList>
    </citation>
    <scope>NUCLEOTIDE SEQUENCE [LARGE SCALE GENOMIC DNA]</scope>
    <source>
        <strain evidence="8 9">8K307</strain>
    </source>
</reference>
<dbReference type="PANTHER" id="PTHR35807">
    <property type="entry name" value="TRANSCRIPTIONAL REGULATOR REDD-RELATED"/>
    <property type="match status" value="1"/>
</dbReference>
<keyword evidence="3 5" id="KW-0238">DNA-binding</keyword>
<dbReference type="InterPro" id="IPR002182">
    <property type="entry name" value="NB-ARC"/>
</dbReference>
<dbReference type="PANTHER" id="PTHR35807:SF1">
    <property type="entry name" value="TRANSCRIPTIONAL REGULATOR REDD"/>
    <property type="match status" value="1"/>
</dbReference>
<evidence type="ECO:0000256" key="5">
    <source>
        <dbReference type="PROSITE-ProRule" id="PRU01091"/>
    </source>
</evidence>
<dbReference type="SUPFAM" id="SSF46894">
    <property type="entry name" value="C-terminal effector domain of the bipartite response regulators"/>
    <property type="match status" value="1"/>
</dbReference>
<dbReference type="InterPro" id="IPR001867">
    <property type="entry name" value="OmpR/PhoB-type_DNA-bd"/>
</dbReference>